<keyword evidence="2" id="KW-1185">Reference proteome</keyword>
<dbReference type="AlphaFoldDB" id="A0A8H2ZW95"/>
<comment type="caution">
    <text evidence="1">The sequence shown here is derived from an EMBL/GenBank/DDBJ whole genome shotgun (WGS) entry which is preliminary data.</text>
</comment>
<gene>
    <name evidence="1" type="ORF">SCLTRI_LOCUS8353</name>
</gene>
<sequence>MYETVIVRNSDPGFEQPVFEIYPDLKEYSTKDLFPPHPNLTKGSLWAYLARRRYFPQEIYHENKSPYRTERYYRIVNGIKKKLGRKKEVYNYSRFPKAPARNPKGAIHGAKAMELYAKEMENL</sequence>
<evidence type="ECO:0000313" key="2">
    <source>
        <dbReference type="Proteomes" id="UP000624404"/>
    </source>
</evidence>
<evidence type="ECO:0000313" key="1">
    <source>
        <dbReference type="EMBL" id="CAD6448561.1"/>
    </source>
</evidence>
<protein>
    <submittedName>
        <fullName evidence="1">D4ba22f5-ae54-4ba4-bf33-4d655615b5dd</fullName>
    </submittedName>
</protein>
<dbReference type="Proteomes" id="UP000624404">
    <property type="component" value="Unassembled WGS sequence"/>
</dbReference>
<reference evidence="1" key="1">
    <citation type="submission" date="2020-10" db="EMBL/GenBank/DDBJ databases">
        <authorList>
            <person name="Kusch S."/>
        </authorList>
    </citation>
    <scope>NUCLEOTIDE SEQUENCE</scope>
    <source>
        <strain evidence="1">SwB9</strain>
    </source>
</reference>
<dbReference type="OrthoDB" id="429813at2759"/>
<accession>A0A8H2ZW95</accession>
<name>A0A8H2ZW95_9HELO</name>
<proteinExistence type="predicted"/>
<dbReference type="EMBL" id="CAJHIA010000032">
    <property type="protein sequence ID" value="CAD6448561.1"/>
    <property type="molecule type" value="Genomic_DNA"/>
</dbReference>
<organism evidence="1 2">
    <name type="scientific">Sclerotinia trifoliorum</name>
    <dbReference type="NCBI Taxonomy" id="28548"/>
    <lineage>
        <taxon>Eukaryota</taxon>
        <taxon>Fungi</taxon>
        <taxon>Dikarya</taxon>
        <taxon>Ascomycota</taxon>
        <taxon>Pezizomycotina</taxon>
        <taxon>Leotiomycetes</taxon>
        <taxon>Helotiales</taxon>
        <taxon>Sclerotiniaceae</taxon>
        <taxon>Sclerotinia</taxon>
    </lineage>
</organism>